<name>A0A4Z0KNV0_BREAU</name>
<protein>
    <submittedName>
        <fullName evidence="3">Glycosyltransferase</fullName>
    </submittedName>
</protein>
<accession>A0A4Z0KNV0</accession>
<keyword evidence="1 3" id="KW-0808">Transferase</keyword>
<dbReference type="AlphaFoldDB" id="A0A4Z0KNV0"/>
<sequence length="622" mass="69086">MDATPGRFSSPTLYKHRFPHNGLLPEGNYCALTWGIVEEFGGMTTVILERSSAFAKEDNRRVEILTLAPEMKDGTREKELHSEGRLDRRVKIRNVWADLLTRRDRKLADMIGELEETEDPFDDVLPRTSGTWTETRTNTEGAVLQVDRYRSNGTLLVSDRQDMRRRGRRGGRRITLFDRKSRPIGQWSTARAFYHSWFDSVLAGKKSFLISDSSFAGGLIHDYRRDNVILCQVMHSHFLRDPSSGIYGELPPAKLEILSHLDSFDLVANLTNQQRKDMAQAQLATSNLRTVSNFTSDLHGNPDAARAPKHGAMIARLVHAKRVSDAVKAVHQASKVVPGIALDIYGDGKERVALETMTESLGMAGLVTFHGHTPGAKRKFLEASFSLLTSRSEGQGLVILESMSAGCIPIAYDIRYGPADIITDGVDGFLVKDGDVDALAEAISRITTMSEDERRTMRRAALRRASDFFANRIIMSWGKVFAEQSFDTLTPISNGVAELIEANVTLDGIDISVNIESPLSHHAEAAYLAWRSRKESHFGRIDGSIVMGRFNTTVPLSRFSDLPLGLIDISIDLVNGRDFHRIRISSDDSRIKNAIDHLTLYTTAHGNLSAKVHAPTGSAIES</sequence>
<dbReference type="Proteomes" id="UP000297736">
    <property type="component" value="Unassembled WGS sequence"/>
</dbReference>
<dbReference type="InterPro" id="IPR001296">
    <property type="entry name" value="Glyco_trans_1"/>
</dbReference>
<dbReference type="EMBL" id="RHFF01000001">
    <property type="protein sequence ID" value="TGD40661.1"/>
    <property type="molecule type" value="Genomic_DNA"/>
</dbReference>
<evidence type="ECO:0000313" key="3">
    <source>
        <dbReference type="EMBL" id="TGD40661.1"/>
    </source>
</evidence>
<dbReference type="PANTHER" id="PTHR12526">
    <property type="entry name" value="GLYCOSYLTRANSFERASE"/>
    <property type="match status" value="1"/>
</dbReference>
<dbReference type="RefSeq" id="WP_135446732.1">
    <property type="nucleotide sequence ID" value="NZ_RHFF01000001.1"/>
</dbReference>
<proteinExistence type="predicted"/>
<dbReference type="PANTHER" id="PTHR12526:SF630">
    <property type="entry name" value="GLYCOSYLTRANSFERASE"/>
    <property type="match status" value="1"/>
</dbReference>
<evidence type="ECO:0000256" key="1">
    <source>
        <dbReference type="ARBA" id="ARBA00022679"/>
    </source>
</evidence>
<dbReference type="Gene3D" id="3.40.50.2000">
    <property type="entry name" value="Glycogen Phosphorylase B"/>
    <property type="match status" value="3"/>
</dbReference>
<dbReference type="GO" id="GO:0016757">
    <property type="term" value="F:glycosyltransferase activity"/>
    <property type="evidence" value="ECO:0007669"/>
    <property type="project" value="InterPro"/>
</dbReference>
<feature type="domain" description="Glycosyl transferase family 1" evidence="2">
    <location>
        <begin position="313"/>
        <end position="461"/>
    </location>
</feature>
<dbReference type="Pfam" id="PF00534">
    <property type="entry name" value="Glycos_transf_1"/>
    <property type="match status" value="1"/>
</dbReference>
<evidence type="ECO:0000259" key="2">
    <source>
        <dbReference type="Pfam" id="PF00534"/>
    </source>
</evidence>
<comment type="caution">
    <text evidence="3">The sequence shown here is derived from an EMBL/GenBank/DDBJ whole genome shotgun (WGS) entry which is preliminary data.</text>
</comment>
<dbReference type="SUPFAM" id="SSF53756">
    <property type="entry name" value="UDP-Glycosyltransferase/glycogen phosphorylase"/>
    <property type="match status" value="1"/>
</dbReference>
<gene>
    <name evidence="3" type="ORF">EB834_01090</name>
</gene>
<reference evidence="3 4" key="1">
    <citation type="submission" date="2018-10" db="EMBL/GenBank/DDBJ databases">
        <title>Brevibacterium genomes from Austrain hard cheese rinds.</title>
        <authorList>
            <person name="Anast J.M."/>
            <person name="Dzieciol M."/>
            <person name="Schultz D.L."/>
            <person name="Mann E."/>
            <person name="Wagner M."/>
            <person name="Schmitz-Esser S."/>
        </authorList>
    </citation>
    <scope>NUCLEOTIDE SEQUENCE [LARGE SCALE GENOMIC DNA]</scope>
    <source>
        <strain evidence="3 4">L261</strain>
    </source>
</reference>
<organism evidence="3 4">
    <name type="scientific">Brevibacterium aurantiacum</name>
    <dbReference type="NCBI Taxonomy" id="273384"/>
    <lineage>
        <taxon>Bacteria</taxon>
        <taxon>Bacillati</taxon>
        <taxon>Actinomycetota</taxon>
        <taxon>Actinomycetes</taxon>
        <taxon>Micrococcales</taxon>
        <taxon>Brevibacteriaceae</taxon>
        <taxon>Brevibacterium</taxon>
    </lineage>
</organism>
<evidence type="ECO:0000313" key="4">
    <source>
        <dbReference type="Proteomes" id="UP000297736"/>
    </source>
</evidence>